<dbReference type="InterPro" id="IPR013761">
    <property type="entry name" value="SAM/pointed_sf"/>
</dbReference>
<keyword evidence="6" id="KW-1185">Reference proteome</keyword>
<dbReference type="Pfam" id="PF00023">
    <property type="entry name" value="Ank"/>
    <property type="match status" value="1"/>
</dbReference>
<dbReference type="InterPro" id="IPR036770">
    <property type="entry name" value="Ankyrin_rpt-contain_sf"/>
</dbReference>
<protein>
    <recommendedName>
        <fullName evidence="4">SAM domain-containing protein</fullName>
    </recommendedName>
</protein>
<dbReference type="SMART" id="SM00454">
    <property type="entry name" value="SAM"/>
    <property type="match status" value="1"/>
</dbReference>
<keyword evidence="1" id="KW-0677">Repeat</keyword>
<evidence type="ECO:0000313" key="6">
    <source>
        <dbReference type="Proteomes" id="UP001233999"/>
    </source>
</evidence>
<evidence type="ECO:0000259" key="4">
    <source>
        <dbReference type="PROSITE" id="PS50105"/>
    </source>
</evidence>
<feature type="domain" description="SAM" evidence="4">
    <location>
        <begin position="230"/>
        <end position="293"/>
    </location>
</feature>
<dbReference type="PANTHER" id="PTHR24198:SF165">
    <property type="entry name" value="ANKYRIN REPEAT-CONTAINING PROTEIN-RELATED"/>
    <property type="match status" value="1"/>
</dbReference>
<feature type="repeat" description="ANK" evidence="3">
    <location>
        <begin position="168"/>
        <end position="194"/>
    </location>
</feature>
<dbReference type="Pfam" id="PF12796">
    <property type="entry name" value="Ank_2"/>
    <property type="match status" value="1"/>
</dbReference>
<reference evidence="5" key="1">
    <citation type="journal article" date="2023" name="IScience">
        <title>Live-bearing cockroach genome reveals convergent evolutionary mechanisms linked to viviparity in insects and beyond.</title>
        <authorList>
            <person name="Fouks B."/>
            <person name="Harrison M.C."/>
            <person name="Mikhailova A.A."/>
            <person name="Marchal E."/>
            <person name="English S."/>
            <person name="Carruthers M."/>
            <person name="Jennings E.C."/>
            <person name="Chiamaka E.L."/>
            <person name="Frigard R.A."/>
            <person name="Pippel M."/>
            <person name="Attardo G.M."/>
            <person name="Benoit J.B."/>
            <person name="Bornberg-Bauer E."/>
            <person name="Tobe S.S."/>
        </authorList>
    </citation>
    <scope>NUCLEOTIDE SEQUENCE</scope>
    <source>
        <strain evidence="5">Stay&amp;Tobe</strain>
    </source>
</reference>
<proteinExistence type="predicted"/>
<dbReference type="PROSITE" id="PS50105">
    <property type="entry name" value="SAM_DOMAIN"/>
    <property type="match status" value="1"/>
</dbReference>
<evidence type="ECO:0000256" key="1">
    <source>
        <dbReference type="ARBA" id="ARBA00022737"/>
    </source>
</evidence>
<dbReference type="PROSITE" id="PS50297">
    <property type="entry name" value="ANK_REP_REGION"/>
    <property type="match status" value="2"/>
</dbReference>
<organism evidence="5 6">
    <name type="scientific">Diploptera punctata</name>
    <name type="common">Pacific beetle cockroach</name>
    <dbReference type="NCBI Taxonomy" id="6984"/>
    <lineage>
        <taxon>Eukaryota</taxon>
        <taxon>Metazoa</taxon>
        <taxon>Ecdysozoa</taxon>
        <taxon>Arthropoda</taxon>
        <taxon>Hexapoda</taxon>
        <taxon>Insecta</taxon>
        <taxon>Pterygota</taxon>
        <taxon>Neoptera</taxon>
        <taxon>Polyneoptera</taxon>
        <taxon>Dictyoptera</taxon>
        <taxon>Blattodea</taxon>
        <taxon>Blaberoidea</taxon>
        <taxon>Blaberidae</taxon>
        <taxon>Diplopterinae</taxon>
        <taxon>Diploptera</taxon>
    </lineage>
</organism>
<evidence type="ECO:0000256" key="3">
    <source>
        <dbReference type="PROSITE-ProRule" id="PRU00023"/>
    </source>
</evidence>
<dbReference type="PROSITE" id="PS50088">
    <property type="entry name" value="ANK_REPEAT"/>
    <property type="match status" value="2"/>
</dbReference>
<accession>A0AAD7ZTJ6</accession>
<evidence type="ECO:0000313" key="5">
    <source>
        <dbReference type="EMBL" id="KAJ9586609.1"/>
    </source>
</evidence>
<dbReference type="PANTHER" id="PTHR24198">
    <property type="entry name" value="ANKYRIN REPEAT AND PROTEIN KINASE DOMAIN-CONTAINING PROTEIN"/>
    <property type="match status" value="1"/>
</dbReference>
<reference evidence="5" key="2">
    <citation type="submission" date="2023-05" db="EMBL/GenBank/DDBJ databases">
        <authorList>
            <person name="Fouks B."/>
        </authorList>
    </citation>
    <scope>NUCLEOTIDE SEQUENCE</scope>
    <source>
        <strain evidence="5">Stay&amp;Tobe</strain>
        <tissue evidence="5">Testes</tissue>
    </source>
</reference>
<keyword evidence="2 3" id="KW-0040">ANK repeat</keyword>
<dbReference type="SUPFAM" id="SSF47769">
    <property type="entry name" value="SAM/Pointed domain"/>
    <property type="match status" value="1"/>
</dbReference>
<sequence>MAFCPDHDYVLRMSWTPDCAENQPTLADFDINDSSHIDLCTAASIGDHEVILSAVNSNDRKTLWKKNANGWTPFLYACYQDQNKIIKLLLSFEEHRFDCNNNGITPMMYAALNGNCELLALLYEGRLINMTDVKGWTPLFYAISRRKNEAVKFLLQCGANVDTIASDNGYSALMVAAAGGKPSIVEMLLNAGANPHLVAWDGDTALSIAHRNGFFEVVRLLSPFSRHCEYPLIDLYCLLYSKGLEEHYKHFQARDIDMRTFFTLTEDDLKEIGIRIVGPRKKMLQIISQWQEVHQNHMCHAKLCNLCYGLYL</sequence>
<comment type="caution">
    <text evidence="5">The sequence shown here is derived from an EMBL/GenBank/DDBJ whole genome shotgun (WGS) entry which is preliminary data.</text>
</comment>
<dbReference type="Gene3D" id="1.25.40.20">
    <property type="entry name" value="Ankyrin repeat-containing domain"/>
    <property type="match status" value="1"/>
</dbReference>
<dbReference type="InterPro" id="IPR002110">
    <property type="entry name" value="Ankyrin_rpt"/>
</dbReference>
<dbReference type="AlphaFoldDB" id="A0AAD7ZTJ6"/>
<dbReference type="Gene3D" id="1.10.150.50">
    <property type="entry name" value="Transcription Factor, Ets-1"/>
    <property type="match status" value="1"/>
</dbReference>
<evidence type="ECO:0000256" key="2">
    <source>
        <dbReference type="ARBA" id="ARBA00023043"/>
    </source>
</evidence>
<dbReference type="InterPro" id="IPR001660">
    <property type="entry name" value="SAM"/>
</dbReference>
<dbReference type="Proteomes" id="UP001233999">
    <property type="component" value="Unassembled WGS sequence"/>
</dbReference>
<feature type="repeat" description="ANK" evidence="3">
    <location>
        <begin position="134"/>
        <end position="166"/>
    </location>
</feature>
<dbReference type="EMBL" id="JASPKZ010006857">
    <property type="protein sequence ID" value="KAJ9586609.1"/>
    <property type="molecule type" value="Genomic_DNA"/>
</dbReference>
<dbReference type="SUPFAM" id="SSF48403">
    <property type="entry name" value="Ankyrin repeat"/>
    <property type="match status" value="1"/>
</dbReference>
<gene>
    <name evidence="5" type="ORF">L9F63_019802</name>
</gene>
<dbReference type="PRINTS" id="PR01415">
    <property type="entry name" value="ANKYRIN"/>
</dbReference>
<dbReference type="Pfam" id="PF00536">
    <property type="entry name" value="SAM_1"/>
    <property type="match status" value="1"/>
</dbReference>
<name>A0AAD7ZTJ6_DIPPU</name>
<dbReference type="SMART" id="SM00248">
    <property type="entry name" value="ANK"/>
    <property type="match status" value="5"/>
</dbReference>